<dbReference type="Gene3D" id="3.40.1580.10">
    <property type="entry name" value="SMI1/KNR4-like"/>
    <property type="match status" value="1"/>
</dbReference>
<proteinExistence type="predicted"/>
<feature type="domain" description="Knr4/Smi1-like" evidence="2">
    <location>
        <begin position="119"/>
        <end position="255"/>
    </location>
</feature>
<dbReference type="RefSeq" id="WP_184241012.1">
    <property type="nucleotide sequence ID" value="NZ_JACHNA010000001.1"/>
</dbReference>
<evidence type="ECO:0000256" key="1">
    <source>
        <dbReference type="SAM" id="MobiDB-lite"/>
    </source>
</evidence>
<dbReference type="Proteomes" id="UP000540191">
    <property type="component" value="Unassembled WGS sequence"/>
</dbReference>
<dbReference type="EMBL" id="JACHNA010000001">
    <property type="protein sequence ID" value="MBB4734981.1"/>
    <property type="molecule type" value="Genomic_DNA"/>
</dbReference>
<organism evidence="3 4">
    <name type="scientific">Micrococcus cohnii</name>
    <dbReference type="NCBI Taxonomy" id="993416"/>
    <lineage>
        <taxon>Bacteria</taxon>
        <taxon>Bacillati</taxon>
        <taxon>Actinomycetota</taxon>
        <taxon>Actinomycetes</taxon>
        <taxon>Micrococcales</taxon>
        <taxon>Micrococcaceae</taxon>
        <taxon>Micrococcus</taxon>
    </lineage>
</organism>
<dbReference type="InterPro" id="IPR018958">
    <property type="entry name" value="Knr4/Smi1-like_dom"/>
</dbReference>
<comment type="caution">
    <text evidence="3">The sequence shown here is derived from an EMBL/GenBank/DDBJ whole genome shotgun (WGS) entry which is preliminary data.</text>
</comment>
<dbReference type="Pfam" id="PF09346">
    <property type="entry name" value="SMI1_KNR4"/>
    <property type="match status" value="1"/>
</dbReference>
<protein>
    <submittedName>
        <fullName evidence="3">Cell wall assembly regulator SMI1</fullName>
    </submittedName>
</protein>
<dbReference type="AlphaFoldDB" id="A0A7W7GMT3"/>
<keyword evidence="4" id="KW-1185">Reference proteome</keyword>
<dbReference type="InterPro" id="IPR037883">
    <property type="entry name" value="Knr4/Smi1-like_sf"/>
</dbReference>
<sequence>MPGAWAARLDPDVTAEQRAAIDRSLDQALVDRRADLGLTAPQADPAPQNATVFPPGFMAALTRLRRAALSVPPRTPGTAHADAEPGTEPDGDAAPRSARALEDLLDALVEHEDLEWRRPVTQKQADRLEAFLGAALPADYRAFLDRANGSTDREFAGAHEAAADARELLGYFEEQIEDADDPESERARFVNDDGSGRVAPGGFVRGWLPIYDHGTGAFVILDCAPGPAGRVGQILEYDDGQARLTHPDFRAWLQDHVDDLEP</sequence>
<evidence type="ECO:0000313" key="3">
    <source>
        <dbReference type="EMBL" id="MBB4734981.1"/>
    </source>
</evidence>
<accession>A0A7W7GMT3</accession>
<evidence type="ECO:0000313" key="4">
    <source>
        <dbReference type="Proteomes" id="UP000540191"/>
    </source>
</evidence>
<evidence type="ECO:0000259" key="2">
    <source>
        <dbReference type="SMART" id="SM00860"/>
    </source>
</evidence>
<dbReference type="SUPFAM" id="SSF160631">
    <property type="entry name" value="SMI1/KNR4-like"/>
    <property type="match status" value="1"/>
</dbReference>
<dbReference type="SMART" id="SM00860">
    <property type="entry name" value="SMI1_KNR4"/>
    <property type="match status" value="1"/>
</dbReference>
<reference evidence="3 4" key="1">
    <citation type="submission" date="2020-08" db="EMBL/GenBank/DDBJ databases">
        <title>Sequencing the genomes of 1000 actinobacteria strains.</title>
        <authorList>
            <person name="Klenk H.-P."/>
        </authorList>
    </citation>
    <scope>NUCLEOTIDE SEQUENCE [LARGE SCALE GENOMIC DNA]</scope>
    <source>
        <strain evidence="3 4">DSM 23974</strain>
    </source>
</reference>
<name>A0A7W7GMT3_9MICC</name>
<feature type="region of interest" description="Disordered" evidence="1">
    <location>
        <begin position="70"/>
        <end position="95"/>
    </location>
</feature>
<gene>
    <name evidence="3" type="ORF">HDA30_000489</name>
</gene>